<dbReference type="InterPro" id="IPR000719">
    <property type="entry name" value="Prot_kinase_dom"/>
</dbReference>
<comment type="subcellular location">
    <subcellularLocation>
        <location evidence="1">Membrane</location>
        <topology evidence="1">Single-pass membrane protein</topology>
    </subcellularLocation>
</comment>
<dbReference type="PANTHER" id="PTHR48007">
    <property type="entry name" value="LEUCINE-RICH REPEAT RECEPTOR-LIKE PROTEIN KINASE PXC1"/>
    <property type="match status" value="1"/>
</dbReference>
<dbReference type="Gene3D" id="1.10.510.10">
    <property type="entry name" value="Transferase(Phosphotransferase) domain 1"/>
    <property type="match status" value="1"/>
</dbReference>
<feature type="compositionally biased region" description="Polar residues" evidence="8">
    <location>
        <begin position="263"/>
        <end position="272"/>
    </location>
</feature>
<dbReference type="PROSITE" id="PS50011">
    <property type="entry name" value="PROTEIN_KINASE_DOM"/>
    <property type="match status" value="1"/>
</dbReference>
<feature type="region of interest" description="Disordered" evidence="8">
    <location>
        <begin position="319"/>
        <end position="355"/>
    </location>
</feature>
<dbReference type="InterPro" id="IPR032675">
    <property type="entry name" value="LRR_dom_sf"/>
</dbReference>
<feature type="compositionally biased region" description="Low complexity" evidence="8">
    <location>
        <begin position="322"/>
        <end position="335"/>
    </location>
</feature>
<dbReference type="SUPFAM" id="SSF56112">
    <property type="entry name" value="Protein kinase-like (PK-like)"/>
    <property type="match status" value="1"/>
</dbReference>
<dbReference type="GO" id="GO:0005524">
    <property type="term" value="F:ATP binding"/>
    <property type="evidence" value="ECO:0007669"/>
    <property type="project" value="InterPro"/>
</dbReference>
<accession>A0A9Q0GYF9</accession>
<dbReference type="SUPFAM" id="SSF52058">
    <property type="entry name" value="L domain-like"/>
    <property type="match status" value="1"/>
</dbReference>
<evidence type="ECO:0000256" key="2">
    <source>
        <dbReference type="ARBA" id="ARBA00022614"/>
    </source>
</evidence>
<protein>
    <recommendedName>
        <fullName evidence="11">Protein kinase domain-containing protein</fullName>
    </recommendedName>
</protein>
<keyword evidence="4 10" id="KW-0732">Signal</keyword>
<sequence>MAAVHLLQPSFFNILCIFFLSILLSVIPPPMAFSISEADALLKLKESFTNVDALKSWTPGSEPCDTKATWTGVICFKGVITNLHLARLGLSGKINVEALREIPGLRSISLINNAFTGPIPEFNRLGALKAIYLSGNKFSGEIPSDFFTNMESLKKIWFNSNEFTGEIPASLASLTHLIELHLDDNQFSGTIPPIQDSSLISFNVSNNKLQGEIPKTLSKFNQSSFGGNHDLCGKQVGMVCGAVEPEPETTAAAAGTTPSPVTETTKGQDSSSSNHMAVAVGVLSAVILLLVLAAIVVGRRREEEFDVLGRENLDETVELRVSSSNSNRKGNGSSRKSSDSNRRGSVQGKGGNGMGDLVMLNDEKGVFGLPDLMKAAAEVLGNGGLGSSYKAVMNNGLAVVVKRMREINRLGKDGFDTEMRRLGRLRHPNILPPLAFHFRKDEKLVIYEYIPKGSLLYLLHGDRGPSHAELDWPARLKIVQGIARGLGYLHSQLGSLELPHGNLKSCNVLLSQDYESLLADYGYCSLVNQTQAAQAMFAYKAPESIQYHIVSPKCDVYCLGIIILEILTGKFPSQYLNHGKGGTDVVKWVQTAMLEKREAELFDPEIAGSKSSLGEMEKLLHIGAACTEQSPEERPDMKEAIKRIEEIQVVGSQESGGGGGGGDRAIQVAPSLRDGYADQSHAMNVREGYGELSSRRPSQESFGDRSGRGNGDSFAFAIS</sequence>
<feature type="region of interest" description="Disordered" evidence="8">
    <location>
        <begin position="676"/>
        <end position="719"/>
    </location>
</feature>
<feature type="domain" description="Protein kinase" evidence="11">
    <location>
        <begin position="374"/>
        <end position="647"/>
    </location>
</feature>
<evidence type="ECO:0000256" key="7">
    <source>
        <dbReference type="ARBA" id="ARBA00023136"/>
    </source>
</evidence>
<evidence type="ECO:0000313" key="13">
    <source>
        <dbReference type="Proteomes" id="UP001141806"/>
    </source>
</evidence>
<evidence type="ECO:0000256" key="5">
    <source>
        <dbReference type="ARBA" id="ARBA00022737"/>
    </source>
</evidence>
<evidence type="ECO:0000256" key="8">
    <source>
        <dbReference type="SAM" id="MobiDB-lite"/>
    </source>
</evidence>
<dbReference type="InterPro" id="IPR001611">
    <property type="entry name" value="Leu-rich_rpt"/>
</dbReference>
<keyword evidence="3 9" id="KW-0812">Transmembrane</keyword>
<feature type="compositionally biased region" description="Basic and acidic residues" evidence="8">
    <location>
        <begin position="693"/>
        <end position="707"/>
    </location>
</feature>
<dbReference type="AlphaFoldDB" id="A0A9Q0GYF9"/>
<dbReference type="Gene3D" id="3.30.200.20">
    <property type="entry name" value="Phosphorylase Kinase, domain 1"/>
    <property type="match status" value="1"/>
</dbReference>
<evidence type="ECO:0000256" key="6">
    <source>
        <dbReference type="ARBA" id="ARBA00022989"/>
    </source>
</evidence>
<dbReference type="EMBL" id="JAMYWD010000012">
    <property type="protein sequence ID" value="KAJ4953904.1"/>
    <property type="molecule type" value="Genomic_DNA"/>
</dbReference>
<evidence type="ECO:0000259" key="11">
    <source>
        <dbReference type="PROSITE" id="PS50011"/>
    </source>
</evidence>
<dbReference type="CDD" id="cd14066">
    <property type="entry name" value="STKc_IRAK"/>
    <property type="match status" value="1"/>
</dbReference>
<dbReference type="PANTHER" id="PTHR48007:SF38">
    <property type="entry name" value="LEUCINE-RICH REPEAT PROTEIN KINASE FAMILY PROTEIN"/>
    <property type="match status" value="1"/>
</dbReference>
<dbReference type="InterPro" id="IPR046959">
    <property type="entry name" value="PRK1-6/SRF4-like"/>
</dbReference>
<dbReference type="GO" id="GO:0016020">
    <property type="term" value="C:membrane"/>
    <property type="evidence" value="ECO:0007669"/>
    <property type="project" value="UniProtKB-SubCell"/>
</dbReference>
<dbReference type="FunFam" id="3.80.10.10:FF:000129">
    <property type="entry name" value="Leucine-rich repeat receptor-like kinase"/>
    <property type="match status" value="1"/>
</dbReference>
<evidence type="ECO:0000256" key="4">
    <source>
        <dbReference type="ARBA" id="ARBA00022729"/>
    </source>
</evidence>
<dbReference type="Gene3D" id="3.80.10.10">
    <property type="entry name" value="Ribonuclease Inhibitor"/>
    <property type="match status" value="2"/>
</dbReference>
<dbReference type="Pfam" id="PF00560">
    <property type="entry name" value="LRR_1"/>
    <property type="match status" value="3"/>
</dbReference>
<keyword evidence="2" id="KW-0433">Leucine-rich repeat</keyword>
<reference evidence="12" key="1">
    <citation type="journal article" date="2023" name="Plant J.">
        <title>The genome of the king protea, Protea cynaroides.</title>
        <authorList>
            <person name="Chang J."/>
            <person name="Duong T.A."/>
            <person name="Schoeman C."/>
            <person name="Ma X."/>
            <person name="Roodt D."/>
            <person name="Barker N."/>
            <person name="Li Z."/>
            <person name="Van de Peer Y."/>
            <person name="Mizrachi E."/>
        </authorList>
    </citation>
    <scope>NUCLEOTIDE SEQUENCE</scope>
    <source>
        <tissue evidence="12">Young leaves</tissue>
    </source>
</reference>
<proteinExistence type="predicted"/>
<dbReference type="Proteomes" id="UP001141806">
    <property type="component" value="Unassembled WGS sequence"/>
</dbReference>
<evidence type="ECO:0000256" key="3">
    <source>
        <dbReference type="ARBA" id="ARBA00022692"/>
    </source>
</evidence>
<feature type="transmembrane region" description="Helical" evidence="9">
    <location>
        <begin position="276"/>
        <end position="297"/>
    </location>
</feature>
<feature type="signal peptide" evidence="10">
    <location>
        <begin position="1"/>
        <end position="32"/>
    </location>
</feature>
<organism evidence="12 13">
    <name type="scientific">Protea cynaroides</name>
    <dbReference type="NCBI Taxonomy" id="273540"/>
    <lineage>
        <taxon>Eukaryota</taxon>
        <taxon>Viridiplantae</taxon>
        <taxon>Streptophyta</taxon>
        <taxon>Embryophyta</taxon>
        <taxon>Tracheophyta</taxon>
        <taxon>Spermatophyta</taxon>
        <taxon>Magnoliopsida</taxon>
        <taxon>Proteales</taxon>
        <taxon>Proteaceae</taxon>
        <taxon>Protea</taxon>
    </lineage>
</organism>
<keyword evidence="5" id="KW-0677">Repeat</keyword>
<feature type="compositionally biased region" description="Low complexity" evidence="8">
    <location>
        <begin position="247"/>
        <end position="262"/>
    </location>
</feature>
<dbReference type="OrthoDB" id="418615at2759"/>
<feature type="chain" id="PRO_5040112889" description="Protein kinase domain-containing protein" evidence="10">
    <location>
        <begin position="33"/>
        <end position="719"/>
    </location>
</feature>
<keyword evidence="7 9" id="KW-0472">Membrane</keyword>
<comment type="caution">
    <text evidence="12">The sequence shown here is derived from an EMBL/GenBank/DDBJ whole genome shotgun (WGS) entry which is preliminary data.</text>
</comment>
<evidence type="ECO:0000256" key="1">
    <source>
        <dbReference type="ARBA" id="ARBA00004167"/>
    </source>
</evidence>
<dbReference type="Pfam" id="PF08263">
    <property type="entry name" value="LRRNT_2"/>
    <property type="match status" value="1"/>
</dbReference>
<dbReference type="GO" id="GO:0004672">
    <property type="term" value="F:protein kinase activity"/>
    <property type="evidence" value="ECO:0007669"/>
    <property type="project" value="InterPro"/>
</dbReference>
<keyword evidence="13" id="KW-1185">Reference proteome</keyword>
<feature type="region of interest" description="Disordered" evidence="8">
    <location>
        <begin position="247"/>
        <end position="272"/>
    </location>
</feature>
<keyword evidence="6 9" id="KW-1133">Transmembrane helix</keyword>
<dbReference type="InterPro" id="IPR011009">
    <property type="entry name" value="Kinase-like_dom_sf"/>
</dbReference>
<evidence type="ECO:0000256" key="9">
    <source>
        <dbReference type="SAM" id="Phobius"/>
    </source>
</evidence>
<name>A0A9Q0GYF9_9MAGN</name>
<gene>
    <name evidence="12" type="ORF">NE237_030736</name>
</gene>
<evidence type="ECO:0000256" key="10">
    <source>
        <dbReference type="SAM" id="SignalP"/>
    </source>
</evidence>
<dbReference type="InterPro" id="IPR013210">
    <property type="entry name" value="LRR_N_plant-typ"/>
</dbReference>
<evidence type="ECO:0000313" key="12">
    <source>
        <dbReference type="EMBL" id="KAJ4953904.1"/>
    </source>
</evidence>
<dbReference type="Pfam" id="PF00069">
    <property type="entry name" value="Pkinase"/>
    <property type="match status" value="1"/>
</dbReference>